<reference evidence="3 4" key="1">
    <citation type="submission" date="2018-01" db="EMBL/GenBank/DDBJ databases">
        <title>Whole genome analyses suggest that Burkholderia sensu lato contains two further novel genera in the rhizoxinica-symbiotica group Mycetohabitans gen. nov., and Trinickia gen. nov.: implications for the evolution of diazotrophy and nodulation in the Burkholderiaceae.</title>
        <authorList>
            <person name="Estrada-de los Santos P."/>
            <person name="Palmer M."/>
            <person name="Chavez-Ramirez B."/>
            <person name="Beukes C."/>
            <person name="Steenkamp E.T."/>
            <person name="Hirsch A.M."/>
            <person name="Manyaka P."/>
            <person name="Maluk M."/>
            <person name="Lafos M."/>
            <person name="Crook M."/>
            <person name="Gross E."/>
            <person name="Simon M.F."/>
            <person name="Bueno dos Reis Junior F."/>
            <person name="Poole P.S."/>
            <person name="Venter S.N."/>
            <person name="James E.K."/>
        </authorList>
    </citation>
    <scope>NUCLEOTIDE SEQUENCE [LARGE SCALE GENOMIC DNA]</scope>
    <source>
        <strain evidence="3 4">GP25-8</strain>
    </source>
</reference>
<dbReference type="EMBL" id="PNYB01000012">
    <property type="protein sequence ID" value="PMS23491.1"/>
    <property type="molecule type" value="Genomic_DNA"/>
</dbReference>
<gene>
    <name evidence="3" type="ORF">C0Z19_15960</name>
</gene>
<evidence type="ECO:0000313" key="3">
    <source>
        <dbReference type="EMBL" id="PMS23491.1"/>
    </source>
</evidence>
<dbReference type="Proteomes" id="UP000235347">
    <property type="component" value="Unassembled WGS sequence"/>
</dbReference>
<protein>
    <submittedName>
        <fullName evidence="3">Carbon-nitrogen hydrolase</fullName>
    </submittedName>
</protein>
<proteinExistence type="predicted"/>
<dbReference type="RefSeq" id="WP_102610793.1">
    <property type="nucleotide sequence ID" value="NZ_CADIKD010000015.1"/>
</dbReference>
<dbReference type="GO" id="GO:0016811">
    <property type="term" value="F:hydrolase activity, acting on carbon-nitrogen (but not peptide) bonds, in linear amides"/>
    <property type="evidence" value="ECO:0007669"/>
    <property type="project" value="TreeGrafter"/>
</dbReference>
<feature type="domain" description="CN hydrolase" evidence="2">
    <location>
        <begin position="11"/>
        <end position="258"/>
    </location>
</feature>
<dbReference type="AlphaFoldDB" id="A0A2N7W271"/>
<dbReference type="InterPro" id="IPR003010">
    <property type="entry name" value="C-N_Hydrolase"/>
</dbReference>
<dbReference type="PANTHER" id="PTHR43674:SF2">
    <property type="entry name" value="BETA-UREIDOPROPIONASE"/>
    <property type="match status" value="1"/>
</dbReference>
<name>A0A2N7W271_9BURK</name>
<evidence type="ECO:0000313" key="4">
    <source>
        <dbReference type="Proteomes" id="UP000235347"/>
    </source>
</evidence>
<dbReference type="Gene3D" id="3.60.110.10">
    <property type="entry name" value="Carbon-nitrogen hydrolase"/>
    <property type="match status" value="1"/>
</dbReference>
<evidence type="ECO:0000259" key="2">
    <source>
        <dbReference type="PROSITE" id="PS50263"/>
    </source>
</evidence>
<dbReference type="Pfam" id="PF00795">
    <property type="entry name" value="CN_hydrolase"/>
    <property type="match status" value="1"/>
</dbReference>
<comment type="caution">
    <text evidence="3">The sequence shown here is derived from an EMBL/GenBank/DDBJ whole genome shotgun (WGS) entry which is preliminary data.</text>
</comment>
<evidence type="ECO:0000256" key="1">
    <source>
        <dbReference type="ARBA" id="ARBA00022801"/>
    </source>
</evidence>
<dbReference type="PANTHER" id="PTHR43674">
    <property type="entry name" value="NITRILASE C965.09-RELATED"/>
    <property type="match status" value="1"/>
</dbReference>
<organism evidence="3 4">
    <name type="scientific">Trinickia soli</name>
    <dbReference type="NCBI Taxonomy" id="380675"/>
    <lineage>
        <taxon>Bacteria</taxon>
        <taxon>Pseudomonadati</taxon>
        <taxon>Pseudomonadota</taxon>
        <taxon>Betaproteobacteria</taxon>
        <taxon>Burkholderiales</taxon>
        <taxon>Burkholderiaceae</taxon>
        <taxon>Trinickia</taxon>
    </lineage>
</organism>
<dbReference type="PROSITE" id="PS50263">
    <property type="entry name" value="CN_HYDROLASE"/>
    <property type="match status" value="1"/>
</dbReference>
<keyword evidence="4" id="KW-1185">Reference proteome</keyword>
<dbReference type="InterPro" id="IPR036526">
    <property type="entry name" value="C-N_Hydrolase_sf"/>
</dbReference>
<sequence>MPRSAASSSVASPASPASSLRVAALPFALPLDGVTDQLAQAARAGIGLAVFPEMSLLGTKRVDRLRRAELETLAEPMDGRSLGIVTDAVEATGVAAGVGLLERGPDGAIYNSYVVCMPGGTKHRHRKVYATENPHLQGGARLDVFDTPWGVTMSILIGADNYLPENARVAALKGATLLVAPHRGYAGGSDVSPQRDWFVRALPTHAGDNGMFAVLSDMHGEPNDRGGSGVALIADPSGAVIATGAGMQDPFATAAIDPELARRSLARQWLSARRPELYSSLIALDARDAAGAQRWMTSPPSREVQARGSVAVSFAVVGRRRVSG</sequence>
<dbReference type="InterPro" id="IPR050345">
    <property type="entry name" value="Aliph_Amidase/BUP"/>
</dbReference>
<keyword evidence="1 3" id="KW-0378">Hydrolase</keyword>
<accession>A0A2N7W271</accession>
<dbReference type="SUPFAM" id="SSF56317">
    <property type="entry name" value="Carbon-nitrogen hydrolase"/>
    <property type="match status" value="1"/>
</dbReference>